<accession>A0ABV7U641</accession>
<name>A0ABV7U641_9RHOB</name>
<dbReference type="InterPro" id="IPR039421">
    <property type="entry name" value="Type_1_exporter"/>
</dbReference>
<dbReference type="PROSITE" id="PS50893">
    <property type="entry name" value="ABC_TRANSPORTER_2"/>
    <property type="match status" value="1"/>
</dbReference>
<evidence type="ECO:0000256" key="4">
    <source>
        <dbReference type="ARBA" id="ARBA00022840"/>
    </source>
</evidence>
<proteinExistence type="predicted"/>
<dbReference type="Gene3D" id="1.20.1560.10">
    <property type="entry name" value="ABC transporter type 1, transmembrane domain"/>
    <property type="match status" value="1"/>
</dbReference>
<feature type="transmembrane region" description="Helical" evidence="8">
    <location>
        <begin position="391"/>
        <end position="410"/>
    </location>
</feature>
<dbReference type="InterPro" id="IPR036640">
    <property type="entry name" value="ABC1_TM_sf"/>
</dbReference>
<evidence type="ECO:0000256" key="6">
    <source>
        <dbReference type="ARBA" id="ARBA00023136"/>
    </source>
</evidence>
<reference evidence="13" key="1">
    <citation type="journal article" date="2019" name="Int. J. Syst. Evol. Microbiol.">
        <title>The Global Catalogue of Microorganisms (GCM) 10K type strain sequencing project: providing services to taxonomists for standard genome sequencing and annotation.</title>
        <authorList>
            <consortium name="The Broad Institute Genomics Platform"/>
            <consortium name="The Broad Institute Genome Sequencing Center for Infectious Disease"/>
            <person name="Wu L."/>
            <person name="Ma J."/>
        </authorList>
    </citation>
    <scope>NUCLEOTIDE SEQUENCE [LARGE SCALE GENOMIC DNA]</scope>
    <source>
        <strain evidence="13">KCTC 42473</strain>
    </source>
</reference>
<dbReference type="Pfam" id="PF03412">
    <property type="entry name" value="Peptidase_C39"/>
    <property type="match status" value="1"/>
</dbReference>
<dbReference type="PROSITE" id="PS50929">
    <property type="entry name" value="ABC_TM1F"/>
    <property type="match status" value="1"/>
</dbReference>
<feature type="transmembrane region" description="Helical" evidence="8">
    <location>
        <begin position="169"/>
        <end position="193"/>
    </location>
</feature>
<dbReference type="InterPro" id="IPR003439">
    <property type="entry name" value="ABC_transporter-like_ATP-bd"/>
</dbReference>
<keyword evidence="3" id="KW-0547">Nucleotide-binding</keyword>
<dbReference type="InterPro" id="IPR027417">
    <property type="entry name" value="P-loop_NTPase"/>
</dbReference>
<evidence type="ECO:0000256" key="8">
    <source>
        <dbReference type="SAM" id="Phobius"/>
    </source>
</evidence>
<feature type="transmembrane region" description="Helical" evidence="8">
    <location>
        <begin position="205"/>
        <end position="224"/>
    </location>
</feature>
<comment type="caution">
    <text evidence="12">The sequence shown here is derived from an EMBL/GenBank/DDBJ whole genome shotgun (WGS) entry which is preliminary data.</text>
</comment>
<evidence type="ECO:0000259" key="11">
    <source>
        <dbReference type="PROSITE" id="PS50990"/>
    </source>
</evidence>
<dbReference type="EMBL" id="JBHRXY010000011">
    <property type="protein sequence ID" value="MFC3630495.1"/>
    <property type="molecule type" value="Genomic_DNA"/>
</dbReference>
<evidence type="ECO:0000256" key="1">
    <source>
        <dbReference type="ARBA" id="ARBA00004651"/>
    </source>
</evidence>
<dbReference type="Pfam" id="PF00664">
    <property type="entry name" value="ABC_membrane"/>
    <property type="match status" value="1"/>
</dbReference>
<organism evidence="12 13">
    <name type="scientific">Paracoccus angustae</name>
    <dbReference type="NCBI Taxonomy" id="1671480"/>
    <lineage>
        <taxon>Bacteria</taxon>
        <taxon>Pseudomonadati</taxon>
        <taxon>Pseudomonadota</taxon>
        <taxon>Alphaproteobacteria</taxon>
        <taxon>Rhodobacterales</taxon>
        <taxon>Paracoccaceae</taxon>
        <taxon>Paracoccus</taxon>
    </lineage>
</organism>
<dbReference type="InterPro" id="IPR003593">
    <property type="entry name" value="AAA+_ATPase"/>
</dbReference>
<evidence type="ECO:0000259" key="9">
    <source>
        <dbReference type="PROSITE" id="PS50893"/>
    </source>
</evidence>
<dbReference type="Pfam" id="PF00005">
    <property type="entry name" value="ABC_tran"/>
    <property type="match status" value="1"/>
</dbReference>
<keyword evidence="6 8" id="KW-0472">Membrane</keyword>
<feature type="compositionally biased region" description="Gly residues" evidence="7">
    <location>
        <begin position="728"/>
        <end position="737"/>
    </location>
</feature>
<dbReference type="PANTHER" id="PTHR24221:SF606">
    <property type="entry name" value="COLICIN V SECRETION-PROCESSING ATP-BINDING PROTEIN"/>
    <property type="match status" value="1"/>
</dbReference>
<keyword evidence="5 8" id="KW-1133">Transmembrane helix</keyword>
<keyword evidence="4" id="KW-0067">ATP-binding</keyword>
<dbReference type="InterPro" id="IPR005074">
    <property type="entry name" value="Peptidase_C39"/>
</dbReference>
<dbReference type="PROSITE" id="PS00211">
    <property type="entry name" value="ABC_TRANSPORTER_1"/>
    <property type="match status" value="1"/>
</dbReference>
<dbReference type="Gene3D" id="3.40.50.300">
    <property type="entry name" value="P-loop containing nucleotide triphosphate hydrolases"/>
    <property type="match status" value="1"/>
</dbReference>
<feature type="transmembrane region" description="Helical" evidence="8">
    <location>
        <begin position="299"/>
        <end position="323"/>
    </location>
</feature>
<dbReference type="PROSITE" id="PS50990">
    <property type="entry name" value="PEPTIDASE_C39"/>
    <property type="match status" value="1"/>
</dbReference>
<dbReference type="Gene3D" id="3.90.70.10">
    <property type="entry name" value="Cysteine proteinases"/>
    <property type="match status" value="1"/>
</dbReference>
<dbReference type="PANTHER" id="PTHR24221">
    <property type="entry name" value="ATP-BINDING CASSETTE SUB-FAMILY B"/>
    <property type="match status" value="1"/>
</dbReference>
<protein>
    <submittedName>
        <fullName evidence="12">Peptidase domain-containing ABC transporter</fullName>
    </submittedName>
</protein>
<dbReference type="SMART" id="SM00382">
    <property type="entry name" value="AAA"/>
    <property type="match status" value="1"/>
</dbReference>
<dbReference type="InterPro" id="IPR017871">
    <property type="entry name" value="ABC_transporter-like_CS"/>
</dbReference>
<evidence type="ECO:0000256" key="3">
    <source>
        <dbReference type="ARBA" id="ARBA00022741"/>
    </source>
</evidence>
<evidence type="ECO:0000313" key="12">
    <source>
        <dbReference type="EMBL" id="MFC3630495.1"/>
    </source>
</evidence>
<dbReference type="RefSeq" id="WP_377762239.1">
    <property type="nucleotide sequence ID" value="NZ_JBHRXY010000011.1"/>
</dbReference>
<evidence type="ECO:0000313" key="13">
    <source>
        <dbReference type="Proteomes" id="UP001595539"/>
    </source>
</evidence>
<feature type="domain" description="Peptidase C39" evidence="11">
    <location>
        <begin position="20"/>
        <end position="139"/>
    </location>
</feature>
<feature type="region of interest" description="Disordered" evidence="7">
    <location>
        <begin position="709"/>
        <end position="737"/>
    </location>
</feature>
<feature type="domain" description="ABC transporter" evidence="9">
    <location>
        <begin position="485"/>
        <end position="718"/>
    </location>
</feature>
<gene>
    <name evidence="12" type="ORF">ACFOM8_13680</name>
</gene>
<evidence type="ECO:0000256" key="2">
    <source>
        <dbReference type="ARBA" id="ARBA00022692"/>
    </source>
</evidence>
<comment type="subcellular location">
    <subcellularLocation>
        <location evidence="1">Cell membrane</location>
        <topology evidence="1">Multi-pass membrane protein</topology>
    </subcellularLocation>
</comment>
<dbReference type="SUPFAM" id="SSF90123">
    <property type="entry name" value="ABC transporter transmembrane region"/>
    <property type="match status" value="1"/>
</dbReference>
<evidence type="ECO:0000256" key="7">
    <source>
        <dbReference type="SAM" id="MobiDB-lite"/>
    </source>
</evidence>
<sequence>MSGAAGLNLGLRRRLPMILQTEAAECGLASLAMVAGFHRRATDPAELRRRFGFSLKGATLKDVIGVADHIGLASRPLRLELEELRLLRTPAILHWDLNHFVVLKSVGRGGITIHDPADGVRRLPFTEVSRHFTGVALELTPTGGFEPAEAPPRIRLRALLGQITGLRRALGHLLLLALAIEIFALIAPLFLGLTIDNAIVSADRGLLATLAAAFALLLLLQTGVTALRGWMLITLGASLKVQARTNLFSHLLNLPASYFETRHVADIMSRFESQDTILQTLTRDLVVAILDGLMCVLTLILMVVLAPVLAAVAFAGALLYGLLRWASYAPLRQASAEAIIWEARRDSHFLESLRGMKTIKLMGGQNDRRARWLNLLVETVNRQLVTQRLDLLFKTANMLLLGALTILVVYLAARMILANGFSVGLLVAFLAYKDLFLRRVSGLIDTAVELRMLGLHAERLADIALTRPEPRGEPRPARPVLPVAVELRDVSFRYSPNDPPVLRNISLRVEAGEWVSLAGPSGCGKTTLLKLMAGLLDPTEGTILVDGEPVSRLGPDRWRSMIGVVMQDDTLFAGSVADNISFFAANPDGERIEDCARMAAVHDDIAAMPMGYGTLIGDMGTVLSGGQKQRILLARAVYRAPGLLLLDEATSHLDVARERAVNDALARLAPTRIVVAHRPETIRASGRVVTFADGRILSDHIQETIPIHDDPPEDHQLPDPGHDHAAQRGGGHMALCR</sequence>
<feature type="domain" description="ABC transmembrane type-1" evidence="10">
    <location>
        <begin position="173"/>
        <end position="452"/>
    </location>
</feature>
<dbReference type="Proteomes" id="UP001595539">
    <property type="component" value="Unassembled WGS sequence"/>
</dbReference>
<evidence type="ECO:0000259" key="10">
    <source>
        <dbReference type="PROSITE" id="PS50929"/>
    </source>
</evidence>
<dbReference type="SUPFAM" id="SSF52540">
    <property type="entry name" value="P-loop containing nucleoside triphosphate hydrolases"/>
    <property type="match status" value="1"/>
</dbReference>
<dbReference type="CDD" id="cd18567">
    <property type="entry name" value="ABC_6TM_CvaB_RaxB_like"/>
    <property type="match status" value="1"/>
</dbReference>
<keyword evidence="13" id="KW-1185">Reference proteome</keyword>
<evidence type="ECO:0000256" key="5">
    <source>
        <dbReference type="ARBA" id="ARBA00022989"/>
    </source>
</evidence>
<feature type="compositionally biased region" description="Basic and acidic residues" evidence="7">
    <location>
        <begin position="709"/>
        <end position="726"/>
    </location>
</feature>
<keyword evidence="2 8" id="KW-0812">Transmembrane</keyword>
<dbReference type="InterPro" id="IPR011527">
    <property type="entry name" value="ABC1_TM_dom"/>
</dbReference>